<reference evidence="16" key="1">
    <citation type="journal article" date="2023" name="Mol. Biol. Evol.">
        <title>Third-Generation Sequencing Reveals the Adaptive Role of the Epigenome in Three Deep-Sea Polychaetes.</title>
        <authorList>
            <person name="Perez M."/>
            <person name="Aroh O."/>
            <person name="Sun Y."/>
            <person name="Lan Y."/>
            <person name="Juniper S.K."/>
            <person name="Young C.R."/>
            <person name="Angers B."/>
            <person name="Qian P.Y."/>
        </authorList>
    </citation>
    <scope>NUCLEOTIDE SEQUENCE</scope>
    <source>
        <strain evidence="16">P08H-3</strain>
    </source>
</reference>
<evidence type="ECO:0000256" key="10">
    <source>
        <dbReference type="PROSITE-ProRule" id="PRU00192"/>
    </source>
</evidence>
<feature type="region of interest" description="Disordered" evidence="12">
    <location>
        <begin position="1324"/>
        <end position="1365"/>
    </location>
</feature>
<dbReference type="PROSITE" id="PS50002">
    <property type="entry name" value="SH3"/>
    <property type="match status" value="1"/>
</dbReference>
<dbReference type="Pfam" id="PF10541">
    <property type="entry name" value="KASH"/>
    <property type="match status" value="1"/>
</dbReference>
<evidence type="ECO:0000256" key="1">
    <source>
        <dbReference type="ARBA" id="ARBA00004126"/>
    </source>
</evidence>
<evidence type="ECO:0000259" key="15">
    <source>
        <dbReference type="PROSITE" id="PS51049"/>
    </source>
</evidence>
<feature type="compositionally biased region" description="Basic residues" evidence="12">
    <location>
        <begin position="1456"/>
        <end position="1468"/>
    </location>
</feature>
<dbReference type="Pfam" id="PF17902">
    <property type="entry name" value="SH3_10"/>
    <property type="match status" value="1"/>
</dbReference>
<dbReference type="SMART" id="SM00250">
    <property type="entry name" value="PLEC"/>
    <property type="match status" value="2"/>
</dbReference>
<evidence type="ECO:0000256" key="2">
    <source>
        <dbReference type="ARBA" id="ARBA00008619"/>
    </source>
</evidence>
<dbReference type="GO" id="GO:0005856">
    <property type="term" value="C:cytoskeleton"/>
    <property type="evidence" value="ECO:0007669"/>
    <property type="project" value="InterPro"/>
</dbReference>
<dbReference type="InterPro" id="IPR012315">
    <property type="entry name" value="KASH"/>
</dbReference>
<evidence type="ECO:0000313" key="16">
    <source>
        <dbReference type="EMBL" id="KAK2167755.1"/>
    </source>
</evidence>
<feature type="compositionally biased region" description="Polar residues" evidence="12">
    <location>
        <begin position="982"/>
        <end position="992"/>
    </location>
</feature>
<evidence type="ECO:0000256" key="7">
    <source>
        <dbReference type="ARBA" id="ARBA00022989"/>
    </source>
</evidence>
<dbReference type="GO" id="GO:0045104">
    <property type="term" value="P:intermediate filament cytoskeleton organization"/>
    <property type="evidence" value="ECO:0007669"/>
    <property type="project" value="InterPro"/>
</dbReference>
<keyword evidence="7 13" id="KW-1133">Transmembrane helix</keyword>
<feature type="compositionally biased region" description="Low complexity" evidence="12">
    <location>
        <begin position="948"/>
        <end position="962"/>
    </location>
</feature>
<feature type="compositionally biased region" description="Basic and acidic residues" evidence="12">
    <location>
        <begin position="1331"/>
        <end position="1343"/>
    </location>
</feature>
<dbReference type="SMART" id="SM01249">
    <property type="entry name" value="KASH"/>
    <property type="match status" value="1"/>
</dbReference>
<organism evidence="16 17">
    <name type="scientific">Paralvinella palmiformis</name>
    <dbReference type="NCBI Taxonomy" id="53620"/>
    <lineage>
        <taxon>Eukaryota</taxon>
        <taxon>Metazoa</taxon>
        <taxon>Spiralia</taxon>
        <taxon>Lophotrochozoa</taxon>
        <taxon>Annelida</taxon>
        <taxon>Polychaeta</taxon>
        <taxon>Sedentaria</taxon>
        <taxon>Canalipalpata</taxon>
        <taxon>Terebellida</taxon>
        <taxon>Terebelliformia</taxon>
        <taxon>Alvinellidae</taxon>
        <taxon>Paralvinella</taxon>
    </lineage>
</organism>
<keyword evidence="17" id="KW-1185">Reference proteome</keyword>
<keyword evidence="8 11" id="KW-0472">Membrane</keyword>
<protein>
    <recommendedName>
        <fullName evidence="18">SH3 domain-containing protein</fullName>
    </recommendedName>
</protein>
<evidence type="ECO:0000256" key="13">
    <source>
        <dbReference type="SAM" id="Phobius"/>
    </source>
</evidence>
<feature type="topological domain" description="Cytoplasmic" evidence="11">
    <location>
        <begin position="1"/>
        <end position="1508"/>
    </location>
</feature>
<name>A0AAD9NF55_9ANNE</name>
<proteinExistence type="inferred from homology"/>
<evidence type="ECO:0000256" key="9">
    <source>
        <dbReference type="ARBA" id="ARBA00023242"/>
    </source>
</evidence>
<dbReference type="Gene3D" id="2.30.30.40">
    <property type="entry name" value="SH3 Domains"/>
    <property type="match status" value="1"/>
</dbReference>
<evidence type="ECO:0000256" key="8">
    <source>
        <dbReference type="ARBA" id="ARBA00023136"/>
    </source>
</evidence>
<evidence type="ECO:0000256" key="12">
    <source>
        <dbReference type="SAM" id="MobiDB-lite"/>
    </source>
</evidence>
<feature type="region of interest" description="Disordered" evidence="12">
    <location>
        <begin position="948"/>
        <end position="992"/>
    </location>
</feature>
<dbReference type="InterPro" id="IPR043197">
    <property type="entry name" value="Plakin"/>
</dbReference>
<evidence type="ECO:0000256" key="6">
    <source>
        <dbReference type="ARBA" id="ARBA00022737"/>
    </source>
</evidence>
<feature type="compositionally biased region" description="Basic and acidic residues" evidence="12">
    <location>
        <begin position="1026"/>
        <end position="1046"/>
    </location>
</feature>
<feature type="compositionally biased region" description="Basic and acidic residues" evidence="12">
    <location>
        <begin position="1350"/>
        <end position="1365"/>
    </location>
</feature>
<dbReference type="SUPFAM" id="SSF75399">
    <property type="entry name" value="Plakin repeat"/>
    <property type="match status" value="2"/>
</dbReference>
<comment type="similarity">
    <text evidence="2">Belongs to the nesprin family.</text>
</comment>
<comment type="caution">
    <text evidence="16">The sequence shown here is derived from an EMBL/GenBank/DDBJ whole genome shotgun (WGS) entry which is preliminary data.</text>
</comment>
<keyword evidence="5 11" id="KW-0812">Transmembrane</keyword>
<evidence type="ECO:0000256" key="5">
    <source>
        <dbReference type="ARBA" id="ARBA00022692"/>
    </source>
</evidence>
<evidence type="ECO:0000256" key="11">
    <source>
        <dbReference type="PROSITE-ProRule" id="PRU00385"/>
    </source>
</evidence>
<comment type="subcellular location">
    <subcellularLocation>
        <location evidence="1">Nucleus membrane</location>
    </subcellularLocation>
</comment>
<evidence type="ECO:0000256" key="3">
    <source>
        <dbReference type="ARBA" id="ARBA00022443"/>
    </source>
</evidence>
<dbReference type="GO" id="GO:0031965">
    <property type="term" value="C:nuclear membrane"/>
    <property type="evidence" value="ECO:0007669"/>
    <property type="project" value="UniProtKB-SubCell"/>
</dbReference>
<accession>A0AAD9NF55</accession>
<dbReference type="InterPro" id="IPR001452">
    <property type="entry name" value="SH3_domain"/>
</dbReference>
<feature type="region of interest" description="Disordered" evidence="12">
    <location>
        <begin position="1026"/>
        <end position="1074"/>
    </location>
</feature>
<dbReference type="InterPro" id="IPR001101">
    <property type="entry name" value="Plectin_repeat"/>
</dbReference>
<feature type="transmembrane region" description="Helical" evidence="13">
    <location>
        <begin position="1511"/>
        <end position="1531"/>
    </location>
</feature>
<dbReference type="EMBL" id="JAODUP010000024">
    <property type="protein sequence ID" value="KAK2167755.1"/>
    <property type="molecule type" value="Genomic_DNA"/>
</dbReference>
<dbReference type="Proteomes" id="UP001208570">
    <property type="component" value="Unassembled WGS sequence"/>
</dbReference>
<evidence type="ECO:0008006" key="18">
    <source>
        <dbReference type="Google" id="ProtNLM"/>
    </source>
</evidence>
<sequence length="1559" mass="176583">MSRVETGRYGRSVLSSEAIQCVDWIEKEQDSLEMVDYGNNKRSVEEALTVIRHKVKVVDDYKGQVDKVKRRIKSENEKVTIQTAYDSLKFLTDKRLHCLENISQIAGLEELFGTLTFELADKATTLVTSYDKETTKVPEKDGERIPHSSQTCILALRNNWNWITKLVRCTDVHVKHIAEYHQYFHDLAEYDHWLPTELRKLDNLLLLEGLKGNREDASRLLSELKMVLTIFLTWQGKTDSIFDRAKKVVPVHLRSRELDHPRPVTSLCNYKTNDIEIQEGEELLLLDNRMQQSWLVRSLRSKEAYIPSVICLIPPPDTEAVNIALRFRLKLLGLWTCHVKRIGKTLIYFLLLIFRDWNKQEEEVLKALPDEQKGKLIQMCDIIEDSLVRYWSGYPDFKTLQSRFQRMRTLLRSEGDPKYRNSEMGRALIVQIGIVEELLRRYKDLWSYWETYKMMVESCRHSEMMLICSKWEELKFIDLVELLKHWHTGFGDETDLLHLSEQGSEEIIEEKTANLTEMANGTTVEGEIYNVERALETAEAEQISSAEQEEKKTFVITSVLDPATGVEISLDEAIKKSIINQKAGTYVNAETRNTIPIPVAMNAGWIKVEYTTTKKTEEKRRDIGLITIKTQRESRPYTVKRVKDIKTERMLTIDEAIGDGLIDFKNNQYKNRLENSIITIADALDSGLLEVEIDGDTTVAEPETDVKTYAIYAVVDRVSMKSLTFGQAVRAGLIDPETGAYNDTLEHEHVYVGDAIKRGYIKASVVTDPSSLDIDPKNRQVIEKMQKKLSAMKAVHAFRKNIGKDSEFDDLAPLGDIELTGQSIFDRYVMAILEGDEFLSTEEYEMIYLKSGAGHANVSDLADKGTEVKPATDVTIAISNQETEEPFQFELSESIRFDSSYSIFQGFFSKMAETMSREIIESREANGPRSKTVQEAQTDECTDAVYIRSGDTSTRTASSTADNNDEIELLPTGSLNERPHNGDTSPNKDQTIINDNFESQSTAHLSHSTEVSPHAEQGEKELINLQESEKHVDDTQDEAGTHREEDSNGVTESRQYSLDVKDDGSQTSEVSDRGTMFQDFGKKQERANHQTIMDDALNGPGLNYGERIAKQKEDAGSFSDDGRTRNSEDLTKCTTEKVAVSSPDFVTKSEEDKEGGVTAETELEGIPDDIASFRMEFNRTTGVKGRIDVDEMTSAKGKLSKLSRTDSCKIGLVHGEEFQANSRMSNSSVDIRDEHHTDMNIAVSTSNQTIHEIIETHRRHVDSREAFESHLEISKMINTSDGSTTGVDQEQHASIFSAESKNGGTEGMAIADYSRVAKSVNQIRPSTNITRKGDIETSVSDKQKGRRSDRKTNETGRDIKTSREKGELLEKEMTSAIEEEGITDERKRTSRHLIVSGSTGKSEVTGTQRDRCLESDSDHINEENSGAIVFNFDSTLFEGNTKMRSRSQEETSESRRLRKGTQKQRAGVHLKTSSSVSEVKSSFIQRHHYKLVLEADVDFDLSSPRFYCGCLPFSLLLVLLIFCTSMMYTYMEECGCMLQNNHIHSMDISLRYNGGAPPL</sequence>
<feature type="domain" description="KASH" evidence="15">
    <location>
        <begin position="1500"/>
        <end position="1559"/>
    </location>
</feature>
<keyword evidence="9" id="KW-0539">Nucleus</keyword>
<evidence type="ECO:0000313" key="17">
    <source>
        <dbReference type="Proteomes" id="UP001208570"/>
    </source>
</evidence>
<keyword evidence="4" id="KW-0597">Phosphoprotein</keyword>
<feature type="region of interest" description="Disordered" evidence="12">
    <location>
        <begin position="1441"/>
        <end position="1471"/>
    </location>
</feature>
<dbReference type="PANTHER" id="PTHR23169">
    <property type="entry name" value="ENVOPLAKIN"/>
    <property type="match status" value="1"/>
</dbReference>
<keyword evidence="3 10" id="KW-0728">SH3 domain</keyword>
<dbReference type="InterPro" id="IPR035915">
    <property type="entry name" value="Plakin_repeat_sf"/>
</dbReference>
<keyword evidence="6" id="KW-0677">Repeat</keyword>
<gene>
    <name evidence="16" type="ORF">LSH36_24g00020</name>
</gene>
<evidence type="ECO:0000259" key="14">
    <source>
        <dbReference type="PROSITE" id="PS50002"/>
    </source>
</evidence>
<feature type="domain" description="SH3" evidence="14">
    <location>
        <begin position="259"/>
        <end position="316"/>
    </location>
</feature>
<dbReference type="Gene3D" id="1.20.58.60">
    <property type="match status" value="2"/>
</dbReference>
<feature type="topological domain" description="Perinuclear space" evidence="11">
    <location>
        <begin position="1530"/>
        <end position="1559"/>
    </location>
</feature>
<feature type="compositionally biased region" description="Basic and acidic residues" evidence="12">
    <location>
        <begin position="1446"/>
        <end position="1455"/>
    </location>
</feature>
<dbReference type="PROSITE" id="PS51049">
    <property type="entry name" value="KASH"/>
    <property type="match status" value="1"/>
</dbReference>
<evidence type="ECO:0000256" key="4">
    <source>
        <dbReference type="ARBA" id="ARBA00022553"/>
    </source>
</evidence>
<dbReference type="Gene3D" id="3.90.1290.10">
    <property type="entry name" value="Plakin repeat"/>
    <property type="match status" value="1"/>
</dbReference>
<dbReference type="InterPro" id="IPR041615">
    <property type="entry name" value="Desmoplakin_SH3"/>
</dbReference>